<sequence length="111" mass="12762">LKVRCSRKEFFFSLFARSSEGETTRALLTILRRIGKMELQTTKCCRRERASGGLRRNKKKKKKNRGGGSSVAEFTAVVQVVYFFKTEASLFCRFKNSPTVATPRKRVQYCP</sequence>
<accession>A0A085M891</accession>
<proteinExistence type="predicted"/>
<protein>
    <submittedName>
        <fullName evidence="2">Uncharacterized protein</fullName>
    </submittedName>
</protein>
<feature type="region of interest" description="Disordered" evidence="1">
    <location>
        <begin position="48"/>
        <end position="69"/>
    </location>
</feature>
<dbReference type="EMBL" id="KL363217">
    <property type="protein sequence ID" value="KFD53437.1"/>
    <property type="molecule type" value="Genomic_DNA"/>
</dbReference>
<dbReference type="Proteomes" id="UP000030758">
    <property type="component" value="Unassembled WGS sequence"/>
</dbReference>
<dbReference type="Proteomes" id="UP000030764">
    <property type="component" value="Unassembled WGS sequence"/>
</dbReference>
<evidence type="ECO:0000256" key="1">
    <source>
        <dbReference type="SAM" id="MobiDB-lite"/>
    </source>
</evidence>
<feature type="compositionally biased region" description="Basic residues" evidence="1">
    <location>
        <begin position="55"/>
        <end position="65"/>
    </location>
</feature>
<keyword evidence="4" id="KW-1185">Reference proteome</keyword>
<reference evidence="2 4" key="1">
    <citation type="journal article" date="2014" name="Nat. Genet.">
        <title>Genome and transcriptome of the porcine whipworm Trichuris suis.</title>
        <authorList>
            <person name="Jex A.R."/>
            <person name="Nejsum P."/>
            <person name="Schwarz E.M."/>
            <person name="Hu L."/>
            <person name="Young N.D."/>
            <person name="Hall R.S."/>
            <person name="Korhonen P.K."/>
            <person name="Liao S."/>
            <person name="Thamsborg S."/>
            <person name="Xia J."/>
            <person name="Xu P."/>
            <person name="Wang S."/>
            <person name="Scheerlinck J.P."/>
            <person name="Hofmann A."/>
            <person name="Sternberg P.W."/>
            <person name="Wang J."/>
            <person name="Gasser R.B."/>
        </authorList>
    </citation>
    <scope>NUCLEOTIDE SEQUENCE [LARGE SCALE GENOMIC DNA]</scope>
    <source>
        <strain evidence="3">DCEP-RM93F</strain>
        <strain evidence="2">DCEP-RM93M</strain>
    </source>
</reference>
<feature type="non-terminal residue" evidence="2">
    <location>
        <position position="1"/>
    </location>
</feature>
<evidence type="ECO:0000313" key="2">
    <source>
        <dbReference type="EMBL" id="KFD53437.1"/>
    </source>
</evidence>
<evidence type="ECO:0000313" key="3">
    <source>
        <dbReference type="EMBL" id="KFD66468.1"/>
    </source>
</evidence>
<name>A0A085M891_9BILA</name>
<dbReference type="AlphaFoldDB" id="A0A085M891"/>
<gene>
    <name evidence="2" type="ORF">M513_05701</name>
    <name evidence="3" type="ORF">M514_05701</name>
</gene>
<evidence type="ECO:0000313" key="4">
    <source>
        <dbReference type="Proteomes" id="UP000030764"/>
    </source>
</evidence>
<organism evidence="2 4">
    <name type="scientific">Trichuris suis</name>
    <name type="common">pig whipworm</name>
    <dbReference type="NCBI Taxonomy" id="68888"/>
    <lineage>
        <taxon>Eukaryota</taxon>
        <taxon>Metazoa</taxon>
        <taxon>Ecdysozoa</taxon>
        <taxon>Nematoda</taxon>
        <taxon>Enoplea</taxon>
        <taxon>Dorylaimia</taxon>
        <taxon>Trichinellida</taxon>
        <taxon>Trichuridae</taxon>
        <taxon>Trichuris</taxon>
    </lineage>
</organism>
<dbReference type="EMBL" id="KL367524">
    <property type="protein sequence ID" value="KFD66468.1"/>
    <property type="molecule type" value="Genomic_DNA"/>
</dbReference>